<dbReference type="SMART" id="SM00382">
    <property type="entry name" value="AAA"/>
    <property type="match status" value="1"/>
</dbReference>
<dbReference type="GO" id="GO:0016887">
    <property type="term" value="F:ATP hydrolysis activity"/>
    <property type="evidence" value="ECO:0007669"/>
    <property type="project" value="InterPro"/>
</dbReference>
<comment type="similarity">
    <text evidence="1">Belongs to the ABC transporter superfamily.</text>
</comment>
<dbReference type="SUPFAM" id="SSF52540">
    <property type="entry name" value="P-loop containing nucleoside triphosphate hydrolases"/>
    <property type="match status" value="1"/>
</dbReference>
<feature type="domain" description="ABC transporter" evidence="5">
    <location>
        <begin position="18"/>
        <end position="252"/>
    </location>
</feature>
<dbReference type="GO" id="GO:0005524">
    <property type="term" value="F:ATP binding"/>
    <property type="evidence" value="ECO:0007669"/>
    <property type="project" value="UniProtKB-KW"/>
</dbReference>
<evidence type="ECO:0000313" key="7">
    <source>
        <dbReference type="Proteomes" id="UP000545286"/>
    </source>
</evidence>
<name>A0A7W4YHC1_9MICO</name>
<dbReference type="AlphaFoldDB" id="A0A7W4YHC1"/>
<dbReference type="InterPro" id="IPR027417">
    <property type="entry name" value="P-loop_NTPase"/>
</dbReference>
<sequence>MSTASRNSPETVAAPAAIEVSSLTVHYGEVLALDGASLAISPGRVCGLIGVNGSGKSTLFKSIMGVVRPDAGTVRILGGSSADARKRGSVSYVPQSEQVDWDFPLSVRDVVMTGRYGHLGITRRPKARDHAAVDAALERVELTDLASRQIGQLSGGQRKRAFVARGIAQEAQVLLLDEPFAGVDTRSQATMTRLLHELAAQGVCILIATHDLGSLPELADEAVLFNRRVLLHSSPEEIIRPENLALAFGIEPGKGAAA</sequence>
<accession>A0A7W4YHC1</accession>
<dbReference type="InterPro" id="IPR003439">
    <property type="entry name" value="ABC_transporter-like_ATP-bd"/>
</dbReference>
<proteinExistence type="inferred from homology"/>
<dbReference type="RefSeq" id="WP_377604400.1">
    <property type="nucleotide sequence ID" value="NZ_JACHWJ010000005.1"/>
</dbReference>
<dbReference type="PROSITE" id="PS50893">
    <property type="entry name" value="ABC_TRANSPORTER_2"/>
    <property type="match status" value="1"/>
</dbReference>
<dbReference type="InterPro" id="IPR003593">
    <property type="entry name" value="AAA+_ATPase"/>
</dbReference>
<dbReference type="PANTHER" id="PTHR42734">
    <property type="entry name" value="METAL TRANSPORT SYSTEM ATP-BINDING PROTEIN TM_0124-RELATED"/>
    <property type="match status" value="1"/>
</dbReference>
<gene>
    <name evidence="6" type="ORF">FHX72_003148</name>
</gene>
<keyword evidence="4 6" id="KW-0067">ATP-binding</keyword>
<keyword evidence="7" id="KW-1185">Reference proteome</keyword>
<dbReference type="PANTHER" id="PTHR42734:SF5">
    <property type="entry name" value="IRON TRANSPORT SYSTEM ATP-BINDING PROTEIN HI_0361-RELATED"/>
    <property type="match status" value="1"/>
</dbReference>
<evidence type="ECO:0000256" key="4">
    <source>
        <dbReference type="ARBA" id="ARBA00022840"/>
    </source>
</evidence>
<dbReference type="Pfam" id="PF00005">
    <property type="entry name" value="ABC_tran"/>
    <property type="match status" value="1"/>
</dbReference>
<dbReference type="InterPro" id="IPR050153">
    <property type="entry name" value="Metal_Ion_Import_ABC"/>
</dbReference>
<dbReference type="EMBL" id="JACHWJ010000005">
    <property type="protein sequence ID" value="MBB2958996.1"/>
    <property type="molecule type" value="Genomic_DNA"/>
</dbReference>
<dbReference type="CDD" id="cd03235">
    <property type="entry name" value="ABC_Metallic_Cations"/>
    <property type="match status" value="1"/>
</dbReference>
<dbReference type="Proteomes" id="UP000545286">
    <property type="component" value="Unassembled WGS sequence"/>
</dbReference>
<keyword evidence="2" id="KW-0813">Transport</keyword>
<reference evidence="6 7" key="1">
    <citation type="submission" date="2020-08" db="EMBL/GenBank/DDBJ databases">
        <title>Sequencing the genomes of 1000 actinobacteria strains.</title>
        <authorList>
            <person name="Klenk H.-P."/>
        </authorList>
    </citation>
    <scope>NUCLEOTIDE SEQUENCE [LARGE SCALE GENOMIC DNA]</scope>
    <source>
        <strain evidence="6 7">DSM 20419</strain>
    </source>
</reference>
<comment type="caution">
    <text evidence="6">The sequence shown here is derived from an EMBL/GenBank/DDBJ whole genome shotgun (WGS) entry which is preliminary data.</text>
</comment>
<evidence type="ECO:0000259" key="5">
    <source>
        <dbReference type="PROSITE" id="PS50893"/>
    </source>
</evidence>
<dbReference type="PROSITE" id="PS00211">
    <property type="entry name" value="ABC_TRANSPORTER_1"/>
    <property type="match status" value="1"/>
</dbReference>
<evidence type="ECO:0000256" key="3">
    <source>
        <dbReference type="ARBA" id="ARBA00022741"/>
    </source>
</evidence>
<organism evidence="6 7">
    <name type="scientific">Pseudoclavibacter helvolus</name>
    <dbReference type="NCBI Taxonomy" id="255205"/>
    <lineage>
        <taxon>Bacteria</taxon>
        <taxon>Bacillati</taxon>
        <taxon>Actinomycetota</taxon>
        <taxon>Actinomycetes</taxon>
        <taxon>Micrococcales</taxon>
        <taxon>Microbacteriaceae</taxon>
        <taxon>Pseudoclavibacter</taxon>
    </lineage>
</organism>
<evidence type="ECO:0000256" key="1">
    <source>
        <dbReference type="ARBA" id="ARBA00005417"/>
    </source>
</evidence>
<dbReference type="InterPro" id="IPR017871">
    <property type="entry name" value="ABC_transporter-like_CS"/>
</dbReference>
<evidence type="ECO:0000256" key="2">
    <source>
        <dbReference type="ARBA" id="ARBA00022448"/>
    </source>
</evidence>
<protein>
    <submittedName>
        <fullName evidence="6">Manganese transport system ATP-binding protein</fullName>
    </submittedName>
</protein>
<keyword evidence="3" id="KW-0547">Nucleotide-binding</keyword>
<evidence type="ECO:0000313" key="6">
    <source>
        <dbReference type="EMBL" id="MBB2958996.1"/>
    </source>
</evidence>
<dbReference type="Gene3D" id="3.40.50.300">
    <property type="entry name" value="P-loop containing nucleotide triphosphate hydrolases"/>
    <property type="match status" value="1"/>
</dbReference>